<gene>
    <name evidence="2" type="ORF">RY831_06460</name>
</gene>
<organism evidence="2 3">
    <name type="scientific">Noviherbaspirillum album</name>
    <dbReference type="NCBI Taxonomy" id="3080276"/>
    <lineage>
        <taxon>Bacteria</taxon>
        <taxon>Pseudomonadati</taxon>
        <taxon>Pseudomonadota</taxon>
        <taxon>Betaproteobacteria</taxon>
        <taxon>Burkholderiales</taxon>
        <taxon>Oxalobacteraceae</taxon>
        <taxon>Noviherbaspirillum</taxon>
    </lineage>
</organism>
<reference evidence="2 3" key="1">
    <citation type="submission" date="2023-10" db="EMBL/GenBank/DDBJ databases">
        <title>Noviherbaspirillum sp. CPCC 100848 genome assembly.</title>
        <authorList>
            <person name="Li X.Y."/>
            <person name="Fang X.M."/>
        </authorList>
    </citation>
    <scope>NUCLEOTIDE SEQUENCE [LARGE SCALE GENOMIC DNA]</scope>
    <source>
        <strain evidence="2 3">CPCC 100848</strain>
    </source>
</reference>
<accession>A0ABU6J614</accession>
<protein>
    <submittedName>
        <fullName evidence="2">TorF family putative porin</fullName>
    </submittedName>
</protein>
<dbReference type="InterPro" id="IPR010239">
    <property type="entry name" value="CHP02001"/>
</dbReference>
<comment type="caution">
    <text evidence="2">The sequence shown here is derived from an EMBL/GenBank/DDBJ whole genome shotgun (WGS) entry which is preliminary data.</text>
</comment>
<evidence type="ECO:0000256" key="1">
    <source>
        <dbReference type="SAM" id="SignalP"/>
    </source>
</evidence>
<name>A0ABU6J614_9BURK</name>
<feature type="chain" id="PRO_5045176126" evidence="1">
    <location>
        <begin position="21"/>
        <end position="249"/>
    </location>
</feature>
<keyword evidence="3" id="KW-1185">Reference proteome</keyword>
<dbReference type="RefSeq" id="WP_326505508.1">
    <property type="nucleotide sequence ID" value="NZ_JAWIIV010000004.1"/>
</dbReference>
<dbReference type="Proteomes" id="UP001352263">
    <property type="component" value="Unassembled WGS sequence"/>
</dbReference>
<keyword evidence="1" id="KW-0732">Signal</keyword>
<proteinExistence type="predicted"/>
<dbReference type="Pfam" id="PF09694">
    <property type="entry name" value="Gcw_chp"/>
    <property type="match status" value="1"/>
</dbReference>
<feature type="signal peptide" evidence="1">
    <location>
        <begin position="1"/>
        <end position="20"/>
    </location>
</feature>
<dbReference type="NCBIfam" id="TIGR02001">
    <property type="entry name" value="gcw_chp"/>
    <property type="match status" value="1"/>
</dbReference>
<evidence type="ECO:0000313" key="2">
    <source>
        <dbReference type="EMBL" id="MEC4718780.1"/>
    </source>
</evidence>
<sequence length="249" mass="27144">MKKMILAAAVFAAFATSASAQQAAATPEHSFTGNLTLASDYRFRGISQTYRKPTIQGGFDYAHSSGFYVGNWNSNVSGNQYPDGASLEMDFYGGYKFEVMPDLNADVGLLKYYYPGASIAGVKPDALEFYVGATYKWFSAKYSHAVSDDYFGFTNADGSYYLDLNANFEIAEKTTLGLHVGRQKFKNYGAFDYTDYKIGVARDFGFATVGLAYVGSNAESASYTYSNASGTRSKDVSKSTVVLSLSKTF</sequence>
<dbReference type="EMBL" id="JAWIIV010000004">
    <property type="protein sequence ID" value="MEC4718780.1"/>
    <property type="molecule type" value="Genomic_DNA"/>
</dbReference>
<evidence type="ECO:0000313" key="3">
    <source>
        <dbReference type="Proteomes" id="UP001352263"/>
    </source>
</evidence>